<evidence type="ECO:0000313" key="2">
    <source>
        <dbReference type="EMBL" id="RIH65589.1"/>
    </source>
</evidence>
<dbReference type="InterPro" id="IPR002725">
    <property type="entry name" value="YgjP-like_metallopeptidase"/>
</dbReference>
<reference evidence="2 3" key="1">
    <citation type="journal article" date="2015" name="Int. J. Syst. Evol. Microbiol.">
        <title>Mariniphaga sediminis sp. nov., isolated from coastal sediment.</title>
        <authorList>
            <person name="Wang F.Q."/>
            <person name="Shen Q.Y."/>
            <person name="Chen G.J."/>
            <person name="Du Z.J."/>
        </authorList>
    </citation>
    <scope>NUCLEOTIDE SEQUENCE [LARGE SCALE GENOMIC DNA]</scope>
    <source>
        <strain evidence="2 3">SY21</strain>
    </source>
</reference>
<dbReference type="InterPro" id="IPR053136">
    <property type="entry name" value="UTP_pyrophosphatase-like"/>
</dbReference>
<dbReference type="PANTHER" id="PTHR30399">
    <property type="entry name" value="UNCHARACTERIZED PROTEIN YGJP"/>
    <property type="match status" value="1"/>
</dbReference>
<accession>A0A399D1R0</accession>
<dbReference type="CDD" id="cd07344">
    <property type="entry name" value="M48_yhfN_like"/>
    <property type="match status" value="1"/>
</dbReference>
<dbReference type="AlphaFoldDB" id="A0A399D1R0"/>
<sequence>MPNKVVHFKSIGPVTFSRNRRSKNIKISVKPDKSVLVSFPFFISEDEVLAFLTRNEDWISRQQKKADAGRTPYDTGSTIKTKLHTLEMHHGETGKVETDGKMIKIFAADFNTEEARFLLEDILTQIYRFEARKLLPARLQELAREHGFRYGKVSIRNNKRNWGSCSSRNNISLNLHMMKLPDELIDYILLHELVHTEIKNHGPLFWEKLDKHTNYRARELSGQVKKYSTYIL</sequence>
<name>A0A399D1R0_9BACT</name>
<dbReference type="EMBL" id="QWET01000005">
    <property type="protein sequence ID" value="RIH65589.1"/>
    <property type="molecule type" value="Genomic_DNA"/>
</dbReference>
<dbReference type="Proteomes" id="UP000266441">
    <property type="component" value="Unassembled WGS sequence"/>
</dbReference>
<protein>
    <submittedName>
        <fullName evidence="2">M48 family peptidase</fullName>
    </submittedName>
</protein>
<dbReference type="Pfam" id="PF01863">
    <property type="entry name" value="YgjP-like"/>
    <property type="match status" value="1"/>
</dbReference>
<evidence type="ECO:0000313" key="3">
    <source>
        <dbReference type="Proteomes" id="UP000266441"/>
    </source>
</evidence>
<proteinExistence type="predicted"/>
<dbReference type="Gene3D" id="3.30.2010.10">
    <property type="entry name" value="Metalloproteases ('zincins'), catalytic domain"/>
    <property type="match status" value="1"/>
</dbReference>
<keyword evidence="3" id="KW-1185">Reference proteome</keyword>
<gene>
    <name evidence="2" type="ORF">D1164_07930</name>
</gene>
<dbReference type="OrthoDB" id="9811177at2"/>
<feature type="domain" description="YgjP-like metallopeptidase" evidence="1">
    <location>
        <begin position="23"/>
        <end position="213"/>
    </location>
</feature>
<dbReference type="PANTHER" id="PTHR30399:SF1">
    <property type="entry name" value="UTP PYROPHOSPHATASE"/>
    <property type="match status" value="1"/>
</dbReference>
<evidence type="ECO:0000259" key="1">
    <source>
        <dbReference type="Pfam" id="PF01863"/>
    </source>
</evidence>
<comment type="caution">
    <text evidence="2">The sequence shown here is derived from an EMBL/GenBank/DDBJ whole genome shotgun (WGS) entry which is preliminary data.</text>
</comment>
<dbReference type="RefSeq" id="WP_119349430.1">
    <property type="nucleotide sequence ID" value="NZ_QWET01000005.1"/>
</dbReference>
<organism evidence="2 3">
    <name type="scientific">Mariniphaga sediminis</name>
    <dbReference type="NCBI Taxonomy" id="1628158"/>
    <lineage>
        <taxon>Bacteria</taxon>
        <taxon>Pseudomonadati</taxon>
        <taxon>Bacteroidota</taxon>
        <taxon>Bacteroidia</taxon>
        <taxon>Marinilabiliales</taxon>
        <taxon>Prolixibacteraceae</taxon>
        <taxon>Mariniphaga</taxon>
    </lineage>
</organism>